<dbReference type="RefSeq" id="WP_229535802.1">
    <property type="nucleotide sequence ID" value="NZ_JAJHJB010000021.1"/>
</dbReference>
<dbReference type="Proteomes" id="UP001165492">
    <property type="component" value="Unassembled WGS sequence"/>
</dbReference>
<evidence type="ECO:0000313" key="1">
    <source>
        <dbReference type="EMBL" id="MCC5466679.1"/>
    </source>
</evidence>
<gene>
    <name evidence="1" type="ORF">LMF89_15130</name>
</gene>
<comment type="caution">
    <text evidence="1">The sequence shown here is derived from an EMBL/GenBank/DDBJ whole genome shotgun (WGS) entry which is preliminary data.</text>
</comment>
<protein>
    <submittedName>
        <fullName evidence="1">Alpha/beta hydrolase</fullName>
    </submittedName>
</protein>
<dbReference type="Gene3D" id="3.40.50.1820">
    <property type="entry name" value="alpha/beta hydrolase"/>
    <property type="match status" value="1"/>
</dbReference>
<reference evidence="1" key="1">
    <citation type="submission" date="2021-11" db="EMBL/GenBank/DDBJ databases">
        <title>Description of a new species Pelosinus isolated from the bottom sediments of Lake Baikal.</title>
        <authorList>
            <person name="Zakharyuk A."/>
        </authorList>
    </citation>
    <scope>NUCLEOTIDE SEQUENCE</scope>
    <source>
        <strain evidence="1">Bkl1</strain>
    </source>
</reference>
<evidence type="ECO:0000313" key="2">
    <source>
        <dbReference type="Proteomes" id="UP001165492"/>
    </source>
</evidence>
<dbReference type="EMBL" id="JAJHJB010000021">
    <property type="protein sequence ID" value="MCC5466679.1"/>
    <property type="molecule type" value="Genomic_DNA"/>
</dbReference>
<sequence length="238" mass="27719">MIKTNLMIQGIPGILWGEPSAKLFIAVHGNMSSKDDDAIVVFAEEATAKRYQVLSFDLPEHGDRKDEDYACKVQNCVRDLTTIMDYARTISNNISLFACSMGAYFSLLTYRDLPLEQCLFLSPVLNMERIINNMMSWFNVGEERLKVEKEIETPIGQTLYWDYYCYVKSNPIDTWDKPTAILYGSDDNLSEFDVVSDFVERYHCKLHVLEHGEHYFHTNEQLRYFRQWLGDTIFQVKS</sequence>
<organism evidence="1 2">
    <name type="scientific">Pelosinus baikalensis</name>
    <dbReference type="NCBI Taxonomy" id="2892015"/>
    <lineage>
        <taxon>Bacteria</taxon>
        <taxon>Bacillati</taxon>
        <taxon>Bacillota</taxon>
        <taxon>Negativicutes</taxon>
        <taxon>Selenomonadales</taxon>
        <taxon>Sporomusaceae</taxon>
        <taxon>Pelosinus</taxon>
    </lineage>
</organism>
<dbReference type="InterPro" id="IPR029058">
    <property type="entry name" value="AB_hydrolase_fold"/>
</dbReference>
<name>A0ABS8HVX2_9FIRM</name>
<keyword evidence="1" id="KW-0378">Hydrolase</keyword>
<proteinExistence type="predicted"/>
<keyword evidence="2" id="KW-1185">Reference proteome</keyword>
<dbReference type="GO" id="GO:0016787">
    <property type="term" value="F:hydrolase activity"/>
    <property type="evidence" value="ECO:0007669"/>
    <property type="project" value="UniProtKB-KW"/>
</dbReference>
<dbReference type="SUPFAM" id="SSF53474">
    <property type="entry name" value="alpha/beta-Hydrolases"/>
    <property type="match status" value="1"/>
</dbReference>
<accession>A0ABS8HVX2</accession>